<dbReference type="Proteomes" id="UP000178776">
    <property type="component" value="Chromosome"/>
</dbReference>
<accession>A0A1D9LL55</accession>
<name>A0A1D9LL55_9NEIS</name>
<sequence>MTPYAPLRLAAAALALLFPLQLLDLQFGRSAALQTQIAQLQLREQQLLTINQQQAQQLAIQDLDMKLLASAQRELADETRRLLRSRH</sequence>
<gene>
    <name evidence="1" type="ORF">BKX93_19510</name>
</gene>
<dbReference type="KEGG" id="cvc:BKX93_19510"/>
<dbReference type="EMBL" id="CP017707">
    <property type="protein sequence ID" value="AOZ51962.1"/>
    <property type="molecule type" value="Genomic_DNA"/>
</dbReference>
<dbReference type="GeneID" id="68843392"/>
<evidence type="ECO:0000313" key="1">
    <source>
        <dbReference type="EMBL" id="AOZ51962.1"/>
    </source>
</evidence>
<dbReference type="AlphaFoldDB" id="A0A1D9LL55"/>
<organism evidence="1 2">
    <name type="scientific">Chromobacterium vaccinii</name>
    <dbReference type="NCBI Taxonomy" id="1108595"/>
    <lineage>
        <taxon>Bacteria</taxon>
        <taxon>Pseudomonadati</taxon>
        <taxon>Pseudomonadota</taxon>
        <taxon>Betaproteobacteria</taxon>
        <taxon>Neisseriales</taxon>
        <taxon>Chromobacteriaceae</taxon>
        <taxon>Chromobacterium</taxon>
    </lineage>
</organism>
<dbReference type="RefSeq" id="WP_046168709.1">
    <property type="nucleotide sequence ID" value="NZ_CP017707.1"/>
</dbReference>
<evidence type="ECO:0000313" key="2">
    <source>
        <dbReference type="Proteomes" id="UP000178776"/>
    </source>
</evidence>
<protein>
    <submittedName>
        <fullName evidence="1">Uncharacterized protein</fullName>
    </submittedName>
</protein>
<proteinExistence type="predicted"/>
<reference evidence="1 2" key="1">
    <citation type="submission" date="2016-10" db="EMBL/GenBank/DDBJ databases">
        <title>Chromobacterium muskegensis sp. nov., an insecticidal bacterium isolated from Sphagnum bogs.</title>
        <authorList>
            <person name="Sparks M.E."/>
            <person name="Blackburn M.B."/>
            <person name="Gundersen-Rindal D.E."/>
            <person name="Mitchell A."/>
            <person name="Farrar R."/>
            <person name="Kuhar D."/>
        </authorList>
    </citation>
    <scope>NUCLEOTIDE SEQUENCE [LARGE SCALE GENOMIC DNA]</scope>
    <source>
        <strain evidence="1 2">21-1</strain>
    </source>
</reference>